<protein>
    <submittedName>
        <fullName evidence="1">Uncharacterized protein</fullName>
    </submittedName>
</protein>
<evidence type="ECO:0000313" key="2">
    <source>
        <dbReference type="Proteomes" id="UP001151760"/>
    </source>
</evidence>
<dbReference type="Proteomes" id="UP001151760">
    <property type="component" value="Unassembled WGS sequence"/>
</dbReference>
<name>A0ABQ4XH96_9ASTR</name>
<gene>
    <name evidence="1" type="ORF">Tco_0679244</name>
</gene>
<proteinExistence type="predicted"/>
<reference evidence="1" key="1">
    <citation type="journal article" date="2022" name="Int. J. Mol. Sci.">
        <title>Draft Genome of Tanacetum Coccineum: Genomic Comparison of Closely Related Tanacetum-Family Plants.</title>
        <authorList>
            <person name="Yamashiro T."/>
            <person name="Shiraishi A."/>
            <person name="Nakayama K."/>
            <person name="Satake H."/>
        </authorList>
    </citation>
    <scope>NUCLEOTIDE SEQUENCE</scope>
</reference>
<reference evidence="1" key="2">
    <citation type="submission" date="2022-01" db="EMBL/GenBank/DDBJ databases">
        <authorList>
            <person name="Yamashiro T."/>
            <person name="Shiraishi A."/>
            <person name="Satake H."/>
            <person name="Nakayama K."/>
        </authorList>
    </citation>
    <scope>NUCLEOTIDE SEQUENCE</scope>
</reference>
<evidence type="ECO:0000313" key="1">
    <source>
        <dbReference type="EMBL" id="GJS64680.1"/>
    </source>
</evidence>
<keyword evidence="2" id="KW-1185">Reference proteome</keyword>
<dbReference type="EMBL" id="BQNB010009522">
    <property type="protein sequence ID" value="GJS64680.1"/>
    <property type="molecule type" value="Genomic_DNA"/>
</dbReference>
<sequence>MLAPRLAKALREKVLLKLHRIRKLPGSLNFGGTLFWIITELLSLRKAAEICLILCLLLMSYLRNFPYLGIPAKTPTSDVEDMESAVCIVWVTELSCRSFGLTGGLYDLPLLVNTAFTCSLRDSGG</sequence>
<accession>A0ABQ4XH96</accession>
<comment type="caution">
    <text evidence="1">The sequence shown here is derived from an EMBL/GenBank/DDBJ whole genome shotgun (WGS) entry which is preliminary data.</text>
</comment>
<organism evidence="1 2">
    <name type="scientific">Tanacetum coccineum</name>
    <dbReference type="NCBI Taxonomy" id="301880"/>
    <lineage>
        <taxon>Eukaryota</taxon>
        <taxon>Viridiplantae</taxon>
        <taxon>Streptophyta</taxon>
        <taxon>Embryophyta</taxon>
        <taxon>Tracheophyta</taxon>
        <taxon>Spermatophyta</taxon>
        <taxon>Magnoliopsida</taxon>
        <taxon>eudicotyledons</taxon>
        <taxon>Gunneridae</taxon>
        <taxon>Pentapetalae</taxon>
        <taxon>asterids</taxon>
        <taxon>campanulids</taxon>
        <taxon>Asterales</taxon>
        <taxon>Asteraceae</taxon>
        <taxon>Asteroideae</taxon>
        <taxon>Anthemideae</taxon>
        <taxon>Anthemidinae</taxon>
        <taxon>Tanacetum</taxon>
    </lineage>
</organism>